<evidence type="ECO:0000313" key="3">
    <source>
        <dbReference type="Proteomes" id="UP000032141"/>
    </source>
</evidence>
<organism evidence="2 3">
    <name type="scientific">Brassica oleracea var. oleracea</name>
    <dbReference type="NCBI Taxonomy" id="109376"/>
    <lineage>
        <taxon>Eukaryota</taxon>
        <taxon>Viridiplantae</taxon>
        <taxon>Streptophyta</taxon>
        <taxon>Embryophyta</taxon>
        <taxon>Tracheophyta</taxon>
        <taxon>Spermatophyta</taxon>
        <taxon>Magnoliopsida</taxon>
        <taxon>eudicotyledons</taxon>
        <taxon>Gunneridae</taxon>
        <taxon>Pentapetalae</taxon>
        <taxon>rosids</taxon>
        <taxon>malvids</taxon>
        <taxon>Brassicales</taxon>
        <taxon>Brassicaceae</taxon>
        <taxon>Brassiceae</taxon>
        <taxon>Brassica</taxon>
    </lineage>
</organism>
<feature type="region of interest" description="Disordered" evidence="1">
    <location>
        <begin position="1"/>
        <end position="36"/>
    </location>
</feature>
<dbReference type="EnsemblPlants" id="Bo2g122250.1">
    <property type="protein sequence ID" value="Bo2g122250.1"/>
    <property type="gene ID" value="Bo2g122250"/>
</dbReference>
<dbReference type="Proteomes" id="UP000032141">
    <property type="component" value="Chromosome C2"/>
</dbReference>
<dbReference type="Gramene" id="Bo2g122250.1">
    <property type="protein sequence ID" value="Bo2g122250.1"/>
    <property type="gene ID" value="Bo2g122250"/>
</dbReference>
<name>A0A0D3AU17_BRAOL</name>
<proteinExistence type="predicted"/>
<reference evidence="2" key="2">
    <citation type="submission" date="2015-03" db="UniProtKB">
        <authorList>
            <consortium name="EnsemblPlants"/>
        </authorList>
    </citation>
    <scope>IDENTIFICATION</scope>
</reference>
<keyword evidence="3" id="KW-1185">Reference proteome</keyword>
<dbReference type="HOGENOM" id="CLU_1117049_0_0_1"/>
<sequence length="258" mass="28427">RLGKLGGINGKKSEGHRVSESALSSCSDPESSRIHGDETVPEIEFVAHSLDPDEADVYWIATCNMKVPPPEPCCPIRHFAEKIVGMPSRSTYPFLDNIKVSGLPPVIMEILNRFSVSISQISPLGLKHLAGTLVMGYERMELTIDYLESFFGLSRTGVKHLYNFKPHHHMEIVKVYDPIPSSSEDLFVIGNILHGGPVFWGHFIPKRVRAAVVLHQSRFGSSIEEDVEPTVEDPIPSSSHVQGRSGCLGWSFVVPGSS</sequence>
<evidence type="ECO:0000313" key="2">
    <source>
        <dbReference type="EnsemblPlants" id="Bo2g122250.1"/>
    </source>
</evidence>
<dbReference type="AlphaFoldDB" id="A0A0D3AU17"/>
<evidence type="ECO:0000256" key="1">
    <source>
        <dbReference type="SAM" id="MobiDB-lite"/>
    </source>
</evidence>
<accession>A0A0D3AU17</accession>
<reference evidence="2 3" key="1">
    <citation type="journal article" date="2014" name="Genome Biol.">
        <title>Transcriptome and methylome profiling reveals relics of genome dominance in the mesopolyploid Brassica oleracea.</title>
        <authorList>
            <person name="Parkin I.A."/>
            <person name="Koh C."/>
            <person name="Tang H."/>
            <person name="Robinson S.J."/>
            <person name="Kagale S."/>
            <person name="Clarke W.E."/>
            <person name="Town C.D."/>
            <person name="Nixon J."/>
            <person name="Krishnakumar V."/>
            <person name="Bidwell S.L."/>
            <person name="Denoeud F."/>
            <person name="Belcram H."/>
            <person name="Links M.G."/>
            <person name="Just J."/>
            <person name="Clarke C."/>
            <person name="Bender T."/>
            <person name="Huebert T."/>
            <person name="Mason A.S."/>
            <person name="Pires J.C."/>
            <person name="Barker G."/>
            <person name="Moore J."/>
            <person name="Walley P.G."/>
            <person name="Manoli S."/>
            <person name="Batley J."/>
            <person name="Edwards D."/>
            <person name="Nelson M.N."/>
            <person name="Wang X."/>
            <person name="Paterson A.H."/>
            <person name="King G."/>
            <person name="Bancroft I."/>
            <person name="Chalhoub B."/>
            <person name="Sharpe A.G."/>
        </authorList>
    </citation>
    <scope>NUCLEOTIDE SEQUENCE</scope>
    <source>
        <strain evidence="2 3">cv. TO1000</strain>
    </source>
</reference>
<protein>
    <submittedName>
        <fullName evidence="2">Uncharacterized protein</fullName>
    </submittedName>
</protein>
<dbReference type="OMA" id="RMELTID"/>